<evidence type="ECO:0000256" key="1">
    <source>
        <dbReference type="SAM" id="MobiDB-lite"/>
    </source>
</evidence>
<dbReference type="EMBL" id="VLJN01000016">
    <property type="protein sequence ID" value="TWG85747.1"/>
    <property type="molecule type" value="Genomic_DNA"/>
</dbReference>
<evidence type="ECO:0000313" key="3">
    <source>
        <dbReference type="Proteomes" id="UP000318141"/>
    </source>
</evidence>
<keyword evidence="3" id="KW-1185">Reference proteome</keyword>
<feature type="region of interest" description="Disordered" evidence="1">
    <location>
        <begin position="31"/>
        <end position="52"/>
    </location>
</feature>
<reference evidence="2 3" key="1">
    <citation type="submission" date="2019-07" db="EMBL/GenBank/DDBJ databases">
        <title>Genome sequencing of lignin-degrading bacterial isolates.</title>
        <authorList>
            <person name="Gladden J."/>
        </authorList>
    </citation>
    <scope>NUCLEOTIDE SEQUENCE [LARGE SCALE GENOMIC DNA]</scope>
    <source>
        <strain evidence="2 3">J11</strain>
    </source>
</reference>
<proteinExistence type="predicted"/>
<sequence length="391" mass="43646">MSRPASAPGTPHEASLRAEEVLVPALRYETPSPGVRSSVAKELNSRPNSSESSTLAHILKDRKLTLHGAHVCHIGSPVILLLASAYASDRISRKVFIETLNTLVRREGTGPTDARRLQQHHLVRLGISETDAKKIPLIGRISDCWTVAGILSGVTDVLDFELLYDAEKKGDFFKRHFEKGCAEFADSTSRRPFPKWNPYHMLLDTPDTYRSRNFQSQIKPACDYLERGPQWYDPAMHVRLRLAAAGLKDHHLNIIGPFASLEDMDETFADIFHVVEPHYKPVPFGDYESFTFEEPANPPPKAARRKADVSKVTDRFDDKAVDDSTADNLNQEQAQLIRDIQQVTKDMLKRAGINHQVEIPAERIAAQFGAGVAEGKRRDANASRPPSCVIV</sequence>
<dbReference type="AlphaFoldDB" id="A0A562BKE3"/>
<dbReference type="Proteomes" id="UP000318141">
    <property type="component" value="Unassembled WGS sequence"/>
</dbReference>
<organism evidence="2 3">
    <name type="scientific">Cupriavidus gilardii J11</name>
    <dbReference type="NCBI Taxonomy" id="936133"/>
    <lineage>
        <taxon>Bacteria</taxon>
        <taxon>Pseudomonadati</taxon>
        <taxon>Pseudomonadota</taxon>
        <taxon>Betaproteobacteria</taxon>
        <taxon>Burkholderiales</taxon>
        <taxon>Burkholderiaceae</taxon>
        <taxon>Cupriavidus</taxon>
    </lineage>
</organism>
<gene>
    <name evidence="2" type="ORF">L602_002300000270</name>
</gene>
<accession>A0A562BKE3</accession>
<comment type="caution">
    <text evidence="2">The sequence shown here is derived from an EMBL/GenBank/DDBJ whole genome shotgun (WGS) entry which is preliminary data.</text>
</comment>
<name>A0A562BKE3_9BURK</name>
<protein>
    <submittedName>
        <fullName evidence="2">Uncharacterized protein</fullName>
    </submittedName>
</protein>
<evidence type="ECO:0000313" key="2">
    <source>
        <dbReference type="EMBL" id="TWG85747.1"/>
    </source>
</evidence>